<keyword evidence="1" id="KW-0812">Transmembrane</keyword>
<dbReference type="KEGG" id="ccro:CMC5_007930"/>
<dbReference type="STRING" id="52.CMC5_007930"/>
<dbReference type="EMBL" id="CP012159">
    <property type="protein sequence ID" value="AKT36673.1"/>
    <property type="molecule type" value="Genomic_DNA"/>
</dbReference>
<gene>
    <name evidence="2" type="ORF">CMC5_007930</name>
</gene>
<organism evidence="2 3">
    <name type="scientific">Chondromyces crocatus</name>
    <dbReference type="NCBI Taxonomy" id="52"/>
    <lineage>
        <taxon>Bacteria</taxon>
        <taxon>Pseudomonadati</taxon>
        <taxon>Myxococcota</taxon>
        <taxon>Polyangia</taxon>
        <taxon>Polyangiales</taxon>
        <taxon>Polyangiaceae</taxon>
        <taxon>Chondromyces</taxon>
    </lineage>
</organism>
<feature type="transmembrane region" description="Helical" evidence="1">
    <location>
        <begin position="58"/>
        <end position="83"/>
    </location>
</feature>
<dbReference type="OrthoDB" id="5514386at2"/>
<dbReference type="Proteomes" id="UP000067626">
    <property type="component" value="Chromosome"/>
</dbReference>
<dbReference type="PANTHER" id="PTHR36109:SF2">
    <property type="entry name" value="MEMBRANE PROTEIN"/>
    <property type="match status" value="1"/>
</dbReference>
<dbReference type="InterPro" id="IPR052948">
    <property type="entry name" value="Low_temp-induced_all0457"/>
</dbReference>
<evidence type="ECO:0000313" key="2">
    <source>
        <dbReference type="EMBL" id="AKT36673.1"/>
    </source>
</evidence>
<name>A0A0K1E7Y4_CHOCO</name>
<keyword evidence="1" id="KW-0472">Membrane</keyword>
<evidence type="ECO:0000256" key="1">
    <source>
        <dbReference type="SAM" id="Phobius"/>
    </source>
</evidence>
<accession>A0A0K1E7Y4</accession>
<proteinExistence type="predicted"/>
<protein>
    <recommendedName>
        <fullName evidence="4">DUF3341 domain-containing protein</fullName>
    </recommendedName>
</protein>
<dbReference type="PANTHER" id="PTHR36109">
    <property type="entry name" value="MEMBRANE PROTEIN-RELATED"/>
    <property type="match status" value="1"/>
</dbReference>
<keyword evidence="3" id="KW-1185">Reference proteome</keyword>
<reference evidence="2 3" key="1">
    <citation type="submission" date="2015-07" db="EMBL/GenBank/DDBJ databases">
        <title>Genome analysis of myxobacterium Chondromyces crocatus Cm c5 reveals a high potential for natural compound synthesis and the genetic basis for the loss of fruiting body formation.</title>
        <authorList>
            <person name="Zaburannyi N."/>
            <person name="Bunk B."/>
            <person name="Maier J."/>
            <person name="Overmann J."/>
            <person name="Mueller R."/>
        </authorList>
    </citation>
    <scope>NUCLEOTIDE SEQUENCE [LARGE SCALE GENOMIC DNA]</scope>
    <source>
        <strain evidence="2 3">Cm c5</strain>
    </source>
</reference>
<sequence length="170" mass="16965">MYYRVLTAFFPGRSEAIGALGRLLSLGVAAEDIRMIPKPPCQLDDIGLTIRSKASEGAALGAVAGGILGGVITALAAGGALIVPGLDAFFAGPLVAGFAGAGAAGAAGTLLGALVGAQLPEYEARYLEDAVDTGGALLAVRCPASVSQSVEDALSQSGGCRIRKTRPRKP</sequence>
<dbReference type="AlphaFoldDB" id="A0A0K1E7Y4"/>
<evidence type="ECO:0000313" key="3">
    <source>
        <dbReference type="Proteomes" id="UP000067626"/>
    </source>
</evidence>
<feature type="transmembrane region" description="Helical" evidence="1">
    <location>
        <begin position="89"/>
        <end position="115"/>
    </location>
</feature>
<evidence type="ECO:0008006" key="4">
    <source>
        <dbReference type="Google" id="ProtNLM"/>
    </source>
</evidence>
<keyword evidence="1" id="KW-1133">Transmembrane helix</keyword>